<gene>
    <name evidence="2" type="ORF">R1flu_023575</name>
</gene>
<evidence type="ECO:0000313" key="2">
    <source>
        <dbReference type="EMBL" id="KAL2611883.1"/>
    </source>
</evidence>
<dbReference type="Proteomes" id="UP001605036">
    <property type="component" value="Unassembled WGS sequence"/>
</dbReference>
<organism evidence="2 3">
    <name type="scientific">Riccia fluitans</name>
    <dbReference type="NCBI Taxonomy" id="41844"/>
    <lineage>
        <taxon>Eukaryota</taxon>
        <taxon>Viridiplantae</taxon>
        <taxon>Streptophyta</taxon>
        <taxon>Embryophyta</taxon>
        <taxon>Marchantiophyta</taxon>
        <taxon>Marchantiopsida</taxon>
        <taxon>Marchantiidae</taxon>
        <taxon>Marchantiales</taxon>
        <taxon>Ricciaceae</taxon>
        <taxon>Riccia</taxon>
    </lineage>
</organism>
<keyword evidence="1" id="KW-1133">Transmembrane helix</keyword>
<comment type="caution">
    <text evidence="2">The sequence shown here is derived from an EMBL/GenBank/DDBJ whole genome shotgun (WGS) entry which is preliminary data.</text>
</comment>
<feature type="transmembrane region" description="Helical" evidence="1">
    <location>
        <begin position="12"/>
        <end position="28"/>
    </location>
</feature>
<name>A0ABD1XT81_9MARC</name>
<evidence type="ECO:0000313" key="3">
    <source>
        <dbReference type="Proteomes" id="UP001605036"/>
    </source>
</evidence>
<dbReference type="AlphaFoldDB" id="A0ABD1XT81"/>
<dbReference type="EMBL" id="JBHFFA010000007">
    <property type="protein sequence ID" value="KAL2611883.1"/>
    <property type="molecule type" value="Genomic_DNA"/>
</dbReference>
<protein>
    <submittedName>
        <fullName evidence="2">Uncharacterized protein</fullName>
    </submittedName>
</protein>
<keyword evidence="3" id="KW-1185">Reference proteome</keyword>
<reference evidence="2 3" key="1">
    <citation type="submission" date="2024-09" db="EMBL/GenBank/DDBJ databases">
        <title>Chromosome-scale assembly of Riccia fluitans.</title>
        <authorList>
            <person name="Paukszto L."/>
            <person name="Sawicki J."/>
            <person name="Karawczyk K."/>
            <person name="Piernik-Szablinska J."/>
            <person name="Szczecinska M."/>
            <person name="Mazdziarz M."/>
        </authorList>
    </citation>
    <scope>NUCLEOTIDE SEQUENCE [LARGE SCALE GENOMIC DNA]</scope>
    <source>
        <strain evidence="2">Rf_01</strain>
        <tissue evidence="2">Aerial parts of the thallus</tissue>
    </source>
</reference>
<proteinExistence type="predicted"/>
<keyword evidence="1" id="KW-0812">Transmembrane</keyword>
<sequence>MGNTTDISGLAVYFYFLFGVSVLGLLLLKEMLEQNRRRSQQLEETTAKIAILFQEGGAHVVQIPEHLLVVRVEQPGTPSGDGVHVKEMAELPAGFSKDRVRLKDSTDGDVSQMAATIKQ</sequence>
<evidence type="ECO:0000256" key="1">
    <source>
        <dbReference type="SAM" id="Phobius"/>
    </source>
</evidence>
<keyword evidence="1" id="KW-0472">Membrane</keyword>
<accession>A0ABD1XT81</accession>